<feature type="domain" description="Zn(2)-C6 fungal-type" evidence="7">
    <location>
        <begin position="26"/>
        <end position="54"/>
    </location>
</feature>
<dbReference type="Pfam" id="PF11951">
    <property type="entry name" value="Fungal_trans_2"/>
    <property type="match status" value="1"/>
</dbReference>
<dbReference type="GO" id="GO:0000976">
    <property type="term" value="F:transcription cis-regulatory region binding"/>
    <property type="evidence" value="ECO:0007669"/>
    <property type="project" value="TreeGrafter"/>
</dbReference>
<feature type="region of interest" description="Disordered" evidence="6">
    <location>
        <begin position="414"/>
        <end position="434"/>
    </location>
</feature>
<dbReference type="PANTHER" id="PTHR37534:SF11">
    <property type="entry name" value="ZN(II)2CYS6 TRANSCRIPTION FACTOR (EUROFUNG)"/>
    <property type="match status" value="1"/>
</dbReference>
<evidence type="ECO:0000313" key="8">
    <source>
        <dbReference type="EMBL" id="RJE27270.1"/>
    </source>
</evidence>
<dbReference type="Gene3D" id="4.10.240.10">
    <property type="entry name" value="Zn(2)-C6 fungal-type DNA-binding domain"/>
    <property type="match status" value="1"/>
</dbReference>
<dbReference type="PANTHER" id="PTHR37534">
    <property type="entry name" value="TRANSCRIPTIONAL ACTIVATOR PROTEIN UGA3"/>
    <property type="match status" value="1"/>
</dbReference>
<evidence type="ECO:0000256" key="2">
    <source>
        <dbReference type="ARBA" id="ARBA00023015"/>
    </source>
</evidence>
<gene>
    <name evidence="8" type="ORF">PHISCL_00401</name>
</gene>
<sequence>MSMELPANSLISSRRRRRPVQKSFLGCVQCKARKIKCDETRPSCSRCTEKGINCPGVLTQPRIRWSEKYEVYQSRQAASQKKRSPLPQDRGASQVTYQVSPTSESICATTDTNPGLWATDADIQNSDVPFSDSNRGRCTTEEGECIRNGINSAHSTANVDIVTMGELGHDAMNTDGANPFLDDSNLCVPSLGVSQYNSHPSDAATETSQGVAVCGDVECPPLTFYSASSPCPPSAVAPRQDDQSFLPVGLVDITSELVDVYFSIVCRAFSTFDSKKNLFRSFVDQKWQRSISMFYAMLSMAAAKLARQMPSLRVRALEYQSLALQHLHSDVSRASGWSTELLFIVLMLGLSTSWHDITDLGITHLKAFQHALLDNRVENSCEFGELDFFKEALVYWEMVICSVNDEVSVHDHLKVGRPQPDQSENNTSSPSGRIPRIMPHPWTGVASAPQALFARIAQNIRQIRSFSKELTNPESILCRPVEFRGVLDTLEEELWLLELPQLHEIASTGDENTPAIHHLLLAEAYMFANFYQLYYTFPDLRRRRAKLISENVNASRLPDRSWAQCQARSWYSILNSEGGVDGWLKFLGRNAIIRLEQIQITSGTSCVHALLLLVGSGALSVAPELAGSDEEEEILRNRQFVLDRLSQISDSILSEPIHHVKSVVANMFRLLDVGVDVFWMDILHSMGVVTIIG</sequence>
<dbReference type="EMBL" id="MVGC01000006">
    <property type="protein sequence ID" value="RJE27270.1"/>
    <property type="molecule type" value="Genomic_DNA"/>
</dbReference>
<keyword evidence="4" id="KW-0804">Transcription</keyword>
<evidence type="ECO:0000256" key="3">
    <source>
        <dbReference type="ARBA" id="ARBA00023125"/>
    </source>
</evidence>
<accession>A0A3A2ZX56</accession>
<protein>
    <recommendedName>
        <fullName evidence="7">Zn(2)-C6 fungal-type domain-containing protein</fullName>
    </recommendedName>
</protein>
<feature type="compositionally biased region" description="Polar residues" evidence="6">
    <location>
        <begin position="420"/>
        <end position="431"/>
    </location>
</feature>
<name>A0A3A2ZX56_9EURO</name>
<evidence type="ECO:0000256" key="4">
    <source>
        <dbReference type="ARBA" id="ARBA00023163"/>
    </source>
</evidence>
<dbReference type="PROSITE" id="PS00463">
    <property type="entry name" value="ZN2_CY6_FUNGAL_1"/>
    <property type="match status" value="1"/>
</dbReference>
<dbReference type="PROSITE" id="PS50048">
    <property type="entry name" value="ZN2_CY6_FUNGAL_2"/>
    <property type="match status" value="1"/>
</dbReference>
<organism evidence="8 9">
    <name type="scientific">Aspergillus sclerotialis</name>
    <dbReference type="NCBI Taxonomy" id="2070753"/>
    <lineage>
        <taxon>Eukaryota</taxon>
        <taxon>Fungi</taxon>
        <taxon>Dikarya</taxon>
        <taxon>Ascomycota</taxon>
        <taxon>Pezizomycotina</taxon>
        <taxon>Eurotiomycetes</taxon>
        <taxon>Eurotiomycetidae</taxon>
        <taxon>Eurotiales</taxon>
        <taxon>Aspergillaceae</taxon>
        <taxon>Aspergillus</taxon>
        <taxon>Aspergillus subgen. Polypaecilum</taxon>
    </lineage>
</organism>
<dbReference type="STRING" id="2070753.A0A3A2ZX56"/>
<keyword evidence="9" id="KW-1185">Reference proteome</keyword>
<evidence type="ECO:0000259" key="7">
    <source>
        <dbReference type="PROSITE" id="PS50048"/>
    </source>
</evidence>
<dbReference type="AlphaFoldDB" id="A0A3A2ZX56"/>
<reference evidence="9" key="1">
    <citation type="submission" date="2017-02" db="EMBL/GenBank/DDBJ databases">
        <authorList>
            <person name="Tafer H."/>
            <person name="Lopandic K."/>
        </authorList>
    </citation>
    <scope>NUCLEOTIDE SEQUENCE [LARGE SCALE GENOMIC DNA]</scope>
    <source>
        <strain evidence="9">CBS 366.77</strain>
    </source>
</reference>
<dbReference type="SMART" id="SM00066">
    <property type="entry name" value="GAL4"/>
    <property type="match status" value="1"/>
</dbReference>
<evidence type="ECO:0000256" key="5">
    <source>
        <dbReference type="ARBA" id="ARBA00023242"/>
    </source>
</evidence>
<dbReference type="SUPFAM" id="SSF57701">
    <property type="entry name" value="Zn2/Cys6 DNA-binding domain"/>
    <property type="match status" value="1"/>
</dbReference>
<evidence type="ECO:0000256" key="1">
    <source>
        <dbReference type="ARBA" id="ARBA00004123"/>
    </source>
</evidence>
<dbReference type="Proteomes" id="UP000266188">
    <property type="component" value="Unassembled WGS sequence"/>
</dbReference>
<dbReference type="GO" id="GO:0008270">
    <property type="term" value="F:zinc ion binding"/>
    <property type="evidence" value="ECO:0007669"/>
    <property type="project" value="InterPro"/>
</dbReference>
<dbReference type="InterPro" id="IPR001138">
    <property type="entry name" value="Zn2Cys6_DnaBD"/>
</dbReference>
<dbReference type="OrthoDB" id="39175at2759"/>
<dbReference type="Pfam" id="PF00172">
    <property type="entry name" value="Zn_clus"/>
    <property type="match status" value="1"/>
</dbReference>
<proteinExistence type="predicted"/>
<evidence type="ECO:0000313" key="9">
    <source>
        <dbReference type="Proteomes" id="UP000266188"/>
    </source>
</evidence>
<keyword evidence="3" id="KW-0238">DNA-binding</keyword>
<dbReference type="InterPro" id="IPR021858">
    <property type="entry name" value="Fun_TF"/>
</dbReference>
<comment type="subcellular location">
    <subcellularLocation>
        <location evidence="1">Nucleus</location>
    </subcellularLocation>
</comment>
<keyword evidence="5" id="KW-0539">Nucleus</keyword>
<dbReference type="InterPro" id="IPR036864">
    <property type="entry name" value="Zn2-C6_fun-type_DNA-bd_sf"/>
</dbReference>
<keyword evidence="2" id="KW-0805">Transcription regulation</keyword>
<comment type="caution">
    <text evidence="8">The sequence shown here is derived from an EMBL/GenBank/DDBJ whole genome shotgun (WGS) entry which is preliminary data.</text>
</comment>
<dbReference type="GO" id="GO:0005634">
    <property type="term" value="C:nucleus"/>
    <property type="evidence" value="ECO:0007669"/>
    <property type="project" value="UniProtKB-SubCell"/>
</dbReference>
<dbReference type="GO" id="GO:0045944">
    <property type="term" value="P:positive regulation of transcription by RNA polymerase II"/>
    <property type="evidence" value="ECO:0007669"/>
    <property type="project" value="TreeGrafter"/>
</dbReference>
<dbReference type="GO" id="GO:0000981">
    <property type="term" value="F:DNA-binding transcription factor activity, RNA polymerase II-specific"/>
    <property type="evidence" value="ECO:0007669"/>
    <property type="project" value="InterPro"/>
</dbReference>
<evidence type="ECO:0000256" key="6">
    <source>
        <dbReference type="SAM" id="MobiDB-lite"/>
    </source>
</evidence>
<dbReference type="CDD" id="cd00067">
    <property type="entry name" value="GAL4"/>
    <property type="match status" value="1"/>
</dbReference>